<keyword evidence="1 7" id="KW-1003">Cell membrane</keyword>
<evidence type="ECO:0000313" key="10">
    <source>
        <dbReference type="Proteomes" id="UP000240542"/>
    </source>
</evidence>
<dbReference type="GO" id="GO:0071555">
    <property type="term" value="P:cell wall organization"/>
    <property type="evidence" value="ECO:0007669"/>
    <property type="project" value="UniProtKB-KW"/>
</dbReference>
<feature type="region of interest" description="Disordered" evidence="8">
    <location>
        <begin position="381"/>
        <end position="426"/>
    </location>
</feature>
<evidence type="ECO:0000256" key="2">
    <source>
        <dbReference type="ARBA" id="ARBA00022692"/>
    </source>
</evidence>
<comment type="function">
    <text evidence="7">Functions as a peptidoglycan terminase that cleaves nascent peptidoglycan strands endolytically to terminate their elongation.</text>
</comment>
<keyword evidence="4 7" id="KW-0472">Membrane</keyword>
<dbReference type="Pfam" id="PF02618">
    <property type="entry name" value="YceG"/>
    <property type="match status" value="1"/>
</dbReference>
<sequence length="773" mass="81615">MSDRDDYGETPREGGPRRGRHGRHSRAADDDRPREPRTEPFGADPAAARPRGRRRKPESEDAGGVPGRADSGGFRSPGPDSGGFPASGPASDGFRSRGPQSGGFPVAGPDSGGFRSPGPDSGGFPASGPDSDGFRARGPQSGGFPVAGPDSGGFRSPDSGGFPASGPGSDGLRSPGPDSGGFAATGPRSYEPPRSRPDPFGPDPADAPDLGGRARAGGHEPDPTPFAAPEGPDPYAALRPRSRRAAPDPVDDLDDYDLPDTAYAAGAAAAAATPVRDPYDALRPRPARRGGYDVPEDDEPEEYAPPRRRPRRRREDPPGDDPAGGAGFDAFDADRDDAPLRRDLDDEPAGRARSRPFGGEPAEDDPYGEVEDYAAAAGAVPLDLPFDDDGPEDDDPEPRRRRAGTRKRAARSGRRPGPAAKRGPKRGRKASMLAVLVVLLFIGGVGTGGYVLLRTYVVPPDFEGDGKGDVQVVVAEGETGTDVGETLEEKGVVKSVRAFTNAMSGENAGGITPGTYALRSGMSAESALDMLLDPASRVGARVTIREGLRSTQILAELAKKTDIPLKDLKAAYKDTKALGLPDYAAKGPEGYLFPDTYTVEPKATAASLLKDMVARYKQQTEKLDLEQRADAVGLKPNEVMAAAAIIQAESGKHADMPKISRVVHNRLEEDMELGMDSSCFYVIDEYGIALTAPQLTACKAANSDYATYGRKGLPAGPFVSPGTHAIEAALDPAEGKWLYFVATDPENNVTEFAETYEDFEKLQQKFRQTQSPG</sequence>
<feature type="site" description="Important for catalytic activity" evidence="7">
    <location>
        <position position="649"/>
    </location>
</feature>
<feature type="region of interest" description="Disordered" evidence="8">
    <location>
        <begin position="1"/>
        <end position="367"/>
    </location>
</feature>
<comment type="catalytic activity">
    <reaction evidence="7">
        <text>a peptidoglycan chain = a peptidoglycan chain with N-acetyl-1,6-anhydromuramyl-[peptide] at the reducing end + a peptidoglycan chain with N-acetylglucosamine at the non-reducing end.</text>
        <dbReference type="EC" id="4.2.2.29"/>
    </reaction>
</comment>
<reference evidence="9 10" key="1">
    <citation type="submission" date="2018-03" db="EMBL/GenBank/DDBJ databases">
        <title>Genomic Encyclopedia of Archaeal and Bacterial Type Strains, Phase II (KMG-II): from individual species to whole genera.</title>
        <authorList>
            <person name="Goeker M."/>
        </authorList>
    </citation>
    <scope>NUCLEOTIDE SEQUENCE [LARGE SCALE GENOMIC DNA]</scope>
    <source>
        <strain evidence="9 10">DSM 45312</strain>
    </source>
</reference>
<dbReference type="Gene3D" id="3.30.1490.480">
    <property type="entry name" value="Endolytic murein transglycosylase"/>
    <property type="match status" value="1"/>
</dbReference>
<dbReference type="OrthoDB" id="9814591at2"/>
<dbReference type="NCBIfam" id="TIGR00247">
    <property type="entry name" value="endolytic transglycosylase MltG"/>
    <property type="match status" value="1"/>
</dbReference>
<feature type="transmembrane region" description="Helical" evidence="7">
    <location>
        <begin position="430"/>
        <end position="453"/>
    </location>
</feature>
<evidence type="ECO:0000256" key="5">
    <source>
        <dbReference type="ARBA" id="ARBA00023239"/>
    </source>
</evidence>
<comment type="similarity">
    <text evidence="7">Belongs to the transglycosylase MltG family.</text>
</comment>
<dbReference type="EMBL" id="PYGA01000007">
    <property type="protein sequence ID" value="PSK97642.1"/>
    <property type="molecule type" value="Genomic_DNA"/>
</dbReference>
<feature type="compositionally biased region" description="Low complexity" evidence="8">
    <location>
        <begin position="259"/>
        <end position="272"/>
    </location>
</feature>
<keyword evidence="10" id="KW-1185">Reference proteome</keyword>
<evidence type="ECO:0000256" key="6">
    <source>
        <dbReference type="ARBA" id="ARBA00023316"/>
    </source>
</evidence>
<feature type="compositionally biased region" description="Acidic residues" evidence="8">
    <location>
        <begin position="249"/>
        <end position="258"/>
    </location>
</feature>
<dbReference type="PANTHER" id="PTHR30518">
    <property type="entry name" value="ENDOLYTIC MUREIN TRANSGLYCOSYLASE"/>
    <property type="match status" value="1"/>
</dbReference>
<feature type="compositionally biased region" description="Basic and acidic residues" evidence="8">
    <location>
        <begin position="332"/>
        <end position="350"/>
    </location>
</feature>
<keyword evidence="2 7" id="KW-0812">Transmembrane</keyword>
<name>A0A2P8DK88_9ACTN</name>
<evidence type="ECO:0000256" key="4">
    <source>
        <dbReference type="ARBA" id="ARBA00023136"/>
    </source>
</evidence>
<evidence type="ECO:0000256" key="8">
    <source>
        <dbReference type="SAM" id="MobiDB-lite"/>
    </source>
</evidence>
<dbReference type="HAMAP" id="MF_02065">
    <property type="entry name" value="MltG"/>
    <property type="match status" value="1"/>
</dbReference>
<organism evidence="9 10">
    <name type="scientific">Murinocardiopsis flavida</name>
    <dbReference type="NCBI Taxonomy" id="645275"/>
    <lineage>
        <taxon>Bacteria</taxon>
        <taxon>Bacillati</taxon>
        <taxon>Actinomycetota</taxon>
        <taxon>Actinomycetes</taxon>
        <taxon>Streptosporangiales</taxon>
        <taxon>Nocardiopsidaceae</taxon>
        <taxon>Murinocardiopsis</taxon>
    </lineage>
</organism>
<dbReference type="PANTHER" id="PTHR30518:SF2">
    <property type="entry name" value="ENDOLYTIC MUREIN TRANSGLYCOSYLASE"/>
    <property type="match status" value="1"/>
</dbReference>
<feature type="compositionally biased region" description="Acidic residues" evidence="8">
    <location>
        <begin position="385"/>
        <end position="396"/>
    </location>
</feature>
<feature type="compositionally biased region" description="Low complexity" evidence="8">
    <location>
        <begin position="203"/>
        <end position="213"/>
    </location>
</feature>
<evidence type="ECO:0000256" key="7">
    <source>
        <dbReference type="HAMAP-Rule" id="MF_02065"/>
    </source>
</evidence>
<dbReference type="GO" id="GO:0009252">
    <property type="term" value="P:peptidoglycan biosynthetic process"/>
    <property type="evidence" value="ECO:0007669"/>
    <property type="project" value="UniProtKB-UniRule"/>
</dbReference>
<dbReference type="GO" id="GO:0005886">
    <property type="term" value="C:plasma membrane"/>
    <property type="evidence" value="ECO:0007669"/>
    <property type="project" value="UniProtKB-SubCell"/>
</dbReference>
<dbReference type="EC" id="4.2.2.29" evidence="7"/>
<protein>
    <recommendedName>
        <fullName evidence="7">Endolytic murein transglycosylase</fullName>
        <ecNumber evidence="7">4.2.2.29</ecNumber>
    </recommendedName>
    <alternativeName>
        <fullName evidence="7">Peptidoglycan lytic transglycosylase</fullName>
    </alternativeName>
    <alternativeName>
        <fullName evidence="7">Peptidoglycan polymerization terminase</fullName>
    </alternativeName>
</protein>
<feature type="compositionally biased region" description="Basic and acidic residues" evidence="8">
    <location>
        <begin position="26"/>
        <end position="38"/>
    </location>
</feature>
<proteinExistence type="inferred from homology"/>
<dbReference type="RefSeq" id="WP_146165549.1">
    <property type="nucleotide sequence ID" value="NZ_PYGA01000007.1"/>
</dbReference>
<accession>A0A2P8DK88</accession>
<evidence type="ECO:0000313" key="9">
    <source>
        <dbReference type="EMBL" id="PSK97642.1"/>
    </source>
</evidence>
<dbReference type="AlphaFoldDB" id="A0A2P8DK88"/>
<evidence type="ECO:0000256" key="3">
    <source>
        <dbReference type="ARBA" id="ARBA00022989"/>
    </source>
</evidence>
<comment type="subcellular location">
    <subcellularLocation>
        <location evidence="7">Cell membrane</location>
        <topology evidence="7">Single-pass membrane protein</topology>
    </subcellularLocation>
</comment>
<keyword evidence="6 7" id="KW-0961">Cell wall biogenesis/degradation</keyword>
<feature type="compositionally biased region" description="Basic residues" evidence="8">
    <location>
        <begin position="399"/>
        <end position="414"/>
    </location>
</feature>
<evidence type="ECO:0000256" key="1">
    <source>
        <dbReference type="ARBA" id="ARBA00022475"/>
    </source>
</evidence>
<feature type="compositionally biased region" description="Basic and acidic residues" evidence="8">
    <location>
        <begin position="1"/>
        <end position="16"/>
    </location>
</feature>
<feature type="compositionally biased region" description="Low complexity" evidence="8">
    <location>
        <begin position="39"/>
        <end position="49"/>
    </location>
</feature>
<comment type="caution">
    <text evidence="9">The sequence shown here is derived from an EMBL/GenBank/DDBJ whole genome shotgun (WGS) entry which is preliminary data.</text>
</comment>
<keyword evidence="5 7" id="KW-0456">Lyase</keyword>
<keyword evidence="3 7" id="KW-1133">Transmembrane helix</keyword>
<dbReference type="InterPro" id="IPR003770">
    <property type="entry name" value="MLTG-like"/>
</dbReference>
<dbReference type="Proteomes" id="UP000240542">
    <property type="component" value="Unassembled WGS sequence"/>
</dbReference>
<dbReference type="GO" id="GO:0008932">
    <property type="term" value="F:lytic endotransglycosylase activity"/>
    <property type="evidence" value="ECO:0007669"/>
    <property type="project" value="UniProtKB-UniRule"/>
</dbReference>
<gene>
    <name evidence="7" type="primary">mltG</name>
    <name evidence="9" type="ORF">CLV63_10730</name>
</gene>